<proteinExistence type="predicted"/>
<reference evidence="2" key="1">
    <citation type="journal article" date="2023" name="Mol. Biol. Evol.">
        <title>Third-Generation Sequencing Reveals the Adaptive Role of the Epigenome in Three Deep-Sea Polychaetes.</title>
        <authorList>
            <person name="Perez M."/>
            <person name="Aroh O."/>
            <person name="Sun Y."/>
            <person name="Lan Y."/>
            <person name="Juniper S.K."/>
            <person name="Young C.R."/>
            <person name="Angers B."/>
            <person name="Qian P.Y."/>
        </authorList>
    </citation>
    <scope>NUCLEOTIDE SEQUENCE</scope>
    <source>
        <strain evidence="2">R07B-5</strain>
    </source>
</reference>
<keyword evidence="3" id="KW-1185">Reference proteome</keyword>
<organism evidence="2 3">
    <name type="scientific">Ridgeia piscesae</name>
    <name type="common">Tubeworm</name>
    <dbReference type="NCBI Taxonomy" id="27915"/>
    <lineage>
        <taxon>Eukaryota</taxon>
        <taxon>Metazoa</taxon>
        <taxon>Spiralia</taxon>
        <taxon>Lophotrochozoa</taxon>
        <taxon>Annelida</taxon>
        <taxon>Polychaeta</taxon>
        <taxon>Sedentaria</taxon>
        <taxon>Canalipalpata</taxon>
        <taxon>Sabellida</taxon>
        <taxon>Siboglinidae</taxon>
        <taxon>Ridgeia</taxon>
    </lineage>
</organism>
<evidence type="ECO:0000313" key="2">
    <source>
        <dbReference type="EMBL" id="KAK2189838.1"/>
    </source>
</evidence>
<accession>A0AAD9P7Z2</accession>
<name>A0AAD9P7Z2_RIDPI</name>
<evidence type="ECO:0000313" key="3">
    <source>
        <dbReference type="Proteomes" id="UP001209878"/>
    </source>
</evidence>
<sequence length="95" mass="10462">MFVCSDTVTVATATCCRDSAGCRPGVAHKKWYRQLHQSAQPPDRSSNQQTVRNLGGKQFERHTRGDAGMKFAVAHWDAESGKLPEERVAVTTEDG</sequence>
<gene>
    <name evidence="2" type="ORF">NP493_96g13047</name>
</gene>
<feature type="region of interest" description="Disordered" evidence="1">
    <location>
        <begin position="36"/>
        <end position="66"/>
    </location>
</feature>
<evidence type="ECO:0000256" key="1">
    <source>
        <dbReference type="SAM" id="MobiDB-lite"/>
    </source>
</evidence>
<protein>
    <submittedName>
        <fullName evidence="2">Uncharacterized protein</fullName>
    </submittedName>
</protein>
<dbReference type="EMBL" id="JAODUO010000096">
    <property type="protein sequence ID" value="KAK2189838.1"/>
    <property type="molecule type" value="Genomic_DNA"/>
</dbReference>
<dbReference type="AlphaFoldDB" id="A0AAD9P7Z2"/>
<comment type="caution">
    <text evidence="2">The sequence shown here is derived from an EMBL/GenBank/DDBJ whole genome shotgun (WGS) entry which is preliminary data.</text>
</comment>
<dbReference type="Proteomes" id="UP001209878">
    <property type="component" value="Unassembled WGS sequence"/>
</dbReference>
<feature type="compositionally biased region" description="Polar residues" evidence="1">
    <location>
        <begin position="36"/>
        <end position="52"/>
    </location>
</feature>